<dbReference type="InterPro" id="IPR051681">
    <property type="entry name" value="Ser/Thr_Kinases-Pseudokinases"/>
</dbReference>
<keyword evidence="6" id="KW-0812">Transmembrane</keyword>
<dbReference type="Pfam" id="PF07714">
    <property type="entry name" value="PK_Tyr_Ser-Thr"/>
    <property type="match status" value="1"/>
</dbReference>
<dbReference type="InterPro" id="IPR011009">
    <property type="entry name" value="Kinase-like_dom_sf"/>
</dbReference>
<dbReference type="SUPFAM" id="SSF51126">
    <property type="entry name" value="Pectin lyase-like"/>
    <property type="match status" value="1"/>
</dbReference>
<organism evidence="9 10">
    <name type="scientific">Blattamonas nauphoetae</name>
    <dbReference type="NCBI Taxonomy" id="2049346"/>
    <lineage>
        <taxon>Eukaryota</taxon>
        <taxon>Metamonada</taxon>
        <taxon>Preaxostyla</taxon>
        <taxon>Oxymonadida</taxon>
        <taxon>Blattamonas</taxon>
    </lineage>
</organism>
<evidence type="ECO:0000256" key="2">
    <source>
        <dbReference type="ARBA" id="ARBA00022741"/>
    </source>
</evidence>
<feature type="transmembrane region" description="Helical" evidence="6">
    <location>
        <begin position="989"/>
        <end position="1014"/>
    </location>
</feature>
<feature type="region of interest" description="Disordered" evidence="5">
    <location>
        <begin position="1172"/>
        <end position="1193"/>
    </location>
</feature>
<evidence type="ECO:0000256" key="5">
    <source>
        <dbReference type="SAM" id="MobiDB-lite"/>
    </source>
</evidence>
<keyword evidence="6" id="KW-1133">Transmembrane helix</keyword>
<evidence type="ECO:0000256" key="4">
    <source>
        <dbReference type="ARBA" id="ARBA00022840"/>
    </source>
</evidence>
<keyword evidence="1" id="KW-0808">Transferase</keyword>
<dbReference type="EMBL" id="JARBJD010000447">
    <property type="protein sequence ID" value="KAK2941947.1"/>
    <property type="molecule type" value="Genomic_DNA"/>
</dbReference>
<evidence type="ECO:0000313" key="9">
    <source>
        <dbReference type="EMBL" id="KAK2941947.1"/>
    </source>
</evidence>
<evidence type="ECO:0000256" key="7">
    <source>
        <dbReference type="SAM" id="SignalP"/>
    </source>
</evidence>
<keyword evidence="6" id="KW-0472">Membrane</keyword>
<dbReference type="PANTHER" id="PTHR44329:SF288">
    <property type="entry name" value="MITOGEN-ACTIVATED PROTEIN KINASE KINASE KINASE 20"/>
    <property type="match status" value="1"/>
</dbReference>
<evidence type="ECO:0000256" key="6">
    <source>
        <dbReference type="SAM" id="Phobius"/>
    </source>
</evidence>
<dbReference type="InterPro" id="IPR001245">
    <property type="entry name" value="Ser-Thr/Tyr_kinase_cat_dom"/>
</dbReference>
<feature type="compositionally biased region" description="Basic and acidic residues" evidence="5">
    <location>
        <begin position="1310"/>
        <end position="1324"/>
    </location>
</feature>
<name>A0ABQ9WR25_9EUKA</name>
<evidence type="ECO:0000256" key="1">
    <source>
        <dbReference type="ARBA" id="ARBA00022679"/>
    </source>
</evidence>
<accession>A0ABQ9WR25</accession>
<proteinExistence type="predicted"/>
<dbReference type="SUPFAM" id="SSF56112">
    <property type="entry name" value="Protein kinase-like (PK-like)"/>
    <property type="match status" value="1"/>
</dbReference>
<keyword evidence="7" id="KW-0732">Signal</keyword>
<dbReference type="InterPro" id="IPR000719">
    <property type="entry name" value="Prot_kinase_dom"/>
</dbReference>
<feature type="region of interest" description="Disordered" evidence="5">
    <location>
        <begin position="1305"/>
        <end position="1324"/>
    </location>
</feature>
<feature type="domain" description="Protein kinase" evidence="8">
    <location>
        <begin position="946"/>
        <end position="1313"/>
    </location>
</feature>
<comment type="caution">
    <text evidence="9">The sequence shown here is derived from an EMBL/GenBank/DDBJ whole genome shotgun (WGS) entry which is preliminary data.</text>
</comment>
<dbReference type="Gene3D" id="1.10.510.10">
    <property type="entry name" value="Transferase(Phosphotransferase) domain 1"/>
    <property type="match status" value="1"/>
</dbReference>
<keyword evidence="10" id="KW-1185">Reference proteome</keyword>
<evidence type="ECO:0000256" key="3">
    <source>
        <dbReference type="ARBA" id="ARBA00022777"/>
    </source>
</evidence>
<sequence>MIPLSLVFCLCQSMFAVTSRTTSPTNLQSLLGTISNTTYQKSNEIQLASILEGTYIGNNIEIRSICLELSGERSNKRNSSGTHIVPQSRSDSNRNDEKLTVPIGGNCIFSLSNSTLSLESLHFSLVANSDEARKHKHILRTSRLAVVSGSMLTMSESAVDVSSWTSAILISPSKYEESTSSSSVVVNQCSISSDSDKLRGFVETSAFPNCGGWCSVSIIDCSFNSQGILGTDGIGLSLTQTPRKSAEEVGMISSSLIGCSFVNMSSIGSSRQLQLSHLSQKMLGCVVSLTSSHLSGSTIRDVNNGGSVLCSNSSFSSLLSSPNANPSPSIVHPDDNPRQFSPSDTFIIDNTFSSSTIASFSHCHFKSNGTPTPTRPLFFKEYPGTIVLLSCSFTNTACSDYYAGAVYILFNVAPVNNLVGVTSCNFTGCAAASQAGGMYLITGTAIVTVSECRCVGCSLTDERQTECGGMFIQLPKTPGSTISDLYFEDCTSTEAAGGLHVGNVRSTHLVTSLSFKECSATAEDNPARGGGLYLVCSGSETAHVSLSHLHFEDCSAVEQGAGLLIVSYYHSLSLVDCDFIRCKMTPSEFFGGQGGGMEVSCLPSHLAVTACQFIECSANSRGGAIYGASSGFEMTDCVVKNCSSGSNGAIYLTPLDTSLITLSNVLFVGNTVDDNPSYYEGAIITKGPIQFADLLVDGWWSNATNDVSVSGCWTTSPNSLGMFDSERNATTGVLYIARVDHPAFLNVGPFLTQKVETSLDVDEWRIDLIVRGKIPLKSQIYEVTVKAEGDPELSGRLQIVDGVGSLVPSFNMNMKFSTTYTITSIVGVVPSSSSSTMINDISLSAEAWAFNLAATPSLLAFTTPVQPPTLLASSANLTDASQPFAFLILVFDREVSGSYEIVVEERGKNERITVTMNGSSFEGESKTMRVVGDDRVLTHDTTYTIKSLSPTVGSETATTVWMNKTVTFHIPQSSYSAGNKALSPKTKALLSWLIPVVVSVCVALLVAIVVIVLLRRRHQKSQVPAKEMEEPDQVQVEDKMDIVESGCTNQLVHSDGMSHSAFGSSSNYLPTVGHLQDGLKSETVAEWAEVMTCGGAFEISAAPITNTLYSVLHKERREIEKRGIGIQIVNGLKQVVATRGRSDVLTHLSSHWILIDTAGNVQLKLQMNASEAEQETARAQRQDPAVAGEEKVPNQNGLPRLIRNEVKDKSGMEGLRWCPPEVSTLKGGQVDGHKASVFSLGLILWEIETGQVPYGELDAVNAQRQSGTGIGPKVDALKNEQFVSLIRRCVSVDPNERPTLTEIGEFLSSHPDDTVGESRNEMKE</sequence>
<reference evidence="9 10" key="1">
    <citation type="journal article" date="2022" name="bioRxiv">
        <title>Genomics of Preaxostyla Flagellates Illuminates Evolutionary Transitions and the Path Towards Mitochondrial Loss.</title>
        <authorList>
            <person name="Novak L.V.F."/>
            <person name="Treitli S.C."/>
            <person name="Pyrih J."/>
            <person name="Halakuc P."/>
            <person name="Pipaliya S.V."/>
            <person name="Vacek V."/>
            <person name="Brzon O."/>
            <person name="Soukal P."/>
            <person name="Eme L."/>
            <person name="Dacks J.B."/>
            <person name="Karnkowska A."/>
            <person name="Elias M."/>
            <person name="Hampl V."/>
        </authorList>
    </citation>
    <scope>NUCLEOTIDE SEQUENCE [LARGE SCALE GENOMIC DNA]</scope>
    <source>
        <strain evidence="9">NAU3</strain>
        <tissue evidence="9">Gut</tissue>
    </source>
</reference>
<evidence type="ECO:0000259" key="8">
    <source>
        <dbReference type="PROSITE" id="PS50011"/>
    </source>
</evidence>
<dbReference type="Proteomes" id="UP001281761">
    <property type="component" value="Unassembled WGS sequence"/>
</dbReference>
<gene>
    <name evidence="9" type="ORF">BLNAU_23129</name>
</gene>
<dbReference type="Gene3D" id="2.160.20.10">
    <property type="entry name" value="Single-stranded right-handed beta-helix, Pectin lyase-like"/>
    <property type="match status" value="1"/>
</dbReference>
<feature type="chain" id="PRO_5045242984" description="Protein kinase domain-containing protein" evidence="7">
    <location>
        <begin position="17"/>
        <end position="1324"/>
    </location>
</feature>
<dbReference type="PROSITE" id="PS50011">
    <property type="entry name" value="PROTEIN_KINASE_DOM"/>
    <property type="match status" value="1"/>
</dbReference>
<keyword evidence="4" id="KW-0067">ATP-binding</keyword>
<keyword evidence="3" id="KW-0418">Kinase</keyword>
<dbReference type="InterPro" id="IPR011050">
    <property type="entry name" value="Pectin_lyase_fold/virulence"/>
</dbReference>
<keyword evidence="2" id="KW-0547">Nucleotide-binding</keyword>
<protein>
    <recommendedName>
        <fullName evidence="8">Protein kinase domain-containing protein</fullName>
    </recommendedName>
</protein>
<dbReference type="PANTHER" id="PTHR44329">
    <property type="entry name" value="SERINE/THREONINE-PROTEIN KINASE TNNI3K-RELATED"/>
    <property type="match status" value="1"/>
</dbReference>
<dbReference type="InterPro" id="IPR012334">
    <property type="entry name" value="Pectin_lyas_fold"/>
</dbReference>
<feature type="region of interest" description="Disordered" evidence="5">
    <location>
        <begin position="73"/>
        <end position="96"/>
    </location>
</feature>
<evidence type="ECO:0000313" key="10">
    <source>
        <dbReference type="Proteomes" id="UP001281761"/>
    </source>
</evidence>
<feature type="signal peptide" evidence="7">
    <location>
        <begin position="1"/>
        <end position="16"/>
    </location>
</feature>
<feature type="compositionally biased region" description="Polar residues" evidence="5">
    <location>
        <begin position="77"/>
        <end position="90"/>
    </location>
</feature>